<evidence type="ECO:0000256" key="5">
    <source>
        <dbReference type="ARBA" id="ARBA00023136"/>
    </source>
</evidence>
<dbReference type="GO" id="GO:0022857">
    <property type="term" value="F:transmembrane transporter activity"/>
    <property type="evidence" value="ECO:0007669"/>
    <property type="project" value="InterPro"/>
</dbReference>
<accession>A0A239WSL9</accession>
<feature type="transmembrane region" description="Helical" evidence="7">
    <location>
        <begin position="276"/>
        <end position="295"/>
    </location>
</feature>
<dbReference type="PRINTS" id="PR01036">
    <property type="entry name" value="TCRTETB"/>
</dbReference>
<feature type="transmembrane region" description="Helical" evidence="7">
    <location>
        <begin position="340"/>
        <end position="359"/>
    </location>
</feature>
<feature type="transmembrane region" description="Helical" evidence="7">
    <location>
        <begin position="307"/>
        <end position="328"/>
    </location>
</feature>
<dbReference type="InterPro" id="IPR011701">
    <property type="entry name" value="MFS"/>
</dbReference>
<feature type="transmembrane region" description="Helical" evidence="7">
    <location>
        <begin position="68"/>
        <end position="88"/>
    </location>
</feature>
<proteinExistence type="predicted"/>
<evidence type="ECO:0000256" key="2">
    <source>
        <dbReference type="ARBA" id="ARBA00022448"/>
    </source>
</evidence>
<feature type="transmembrane region" description="Helical" evidence="7">
    <location>
        <begin position="397"/>
        <end position="418"/>
    </location>
</feature>
<dbReference type="PANTHER" id="PTHR42718:SF9">
    <property type="entry name" value="MAJOR FACILITATOR SUPERFAMILY MULTIDRUG TRANSPORTER MFSC"/>
    <property type="match status" value="1"/>
</dbReference>
<evidence type="ECO:0000313" key="9">
    <source>
        <dbReference type="EMBL" id="SNV37130.1"/>
    </source>
</evidence>
<keyword evidence="4 7" id="KW-1133">Transmembrane helix</keyword>
<gene>
    <name evidence="9" type="primary">stp_2</name>
    <name evidence="9" type="ORF">SAMEA4412665_01469</name>
</gene>
<dbReference type="PANTHER" id="PTHR42718">
    <property type="entry name" value="MAJOR FACILITATOR SUPERFAMILY MULTIDRUG TRANSPORTER MFSC"/>
    <property type="match status" value="1"/>
</dbReference>
<dbReference type="SUPFAM" id="SSF103473">
    <property type="entry name" value="MFS general substrate transporter"/>
    <property type="match status" value="1"/>
</dbReference>
<feature type="transmembrane region" description="Helical" evidence="7">
    <location>
        <begin position="126"/>
        <end position="143"/>
    </location>
</feature>
<reference evidence="9 10" key="1">
    <citation type="submission" date="2017-06" db="EMBL/GenBank/DDBJ databases">
        <authorList>
            <consortium name="Pathogen Informatics"/>
        </authorList>
    </citation>
    <scope>NUCLEOTIDE SEQUENCE [LARGE SCALE GENOMIC DNA]</scope>
    <source>
        <strain evidence="9 10">NCTC11865</strain>
    </source>
</reference>
<dbReference type="AlphaFoldDB" id="A0A239WSL9"/>
<dbReference type="Pfam" id="PF07690">
    <property type="entry name" value="MFS_1"/>
    <property type="match status" value="1"/>
</dbReference>
<dbReference type="KEGG" id="cgrn:4412665_01469"/>
<dbReference type="PROSITE" id="PS50850">
    <property type="entry name" value="MFS"/>
    <property type="match status" value="1"/>
</dbReference>
<comment type="subcellular location">
    <subcellularLocation>
        <location evidence="1">Cell membrane</location>
        <topology evidence="1">Multi-pass membrane protein</topology>
    </subcellularLocation>
</comment>
<protein>
    <submittedName>
        <fullName evidence="9">Spectinomycin tetracycline efflux pump</fullName>
    </submittedName>
</protein>
<evidence type="ECO:0000256" key="3">
    <source>
        <dbReference type="ARBA" id="ARBA00022692"/>
    </source>
</evidence>
<organism evidence="9 10">
    <name type="scientific">Cutibacterium granulosum</name>
    <dbReference type="NCBI Taxonomy" id="33011"/>
    <lineage>
        <taxon>Bacteria</taxon>
        <taxon>Bacillati</taxon>
        <taxon>Actinomycetota</taxon>
        <taxon>Actinomycetes</taxon>
        <taxon>Propionibacteriales</taxon>
        <taxon>Propionibacteriaceae</taxon>
        <taxon>Cutibacterium</taxon>
    </lineage>
</organism>
<keyword evidence="3 7" id="KW-0812">Transmembrane</keyword>
<evidence type="ECO:0000256" key="6">
    <source>
        <dbReference type="SAM" id="MobiDB-lite"/>
    </source>
</evidence>
<dbReference type="InterPro" id="IPR036259">
    <property type="entry name" value="MFS_trans_sf"/>
</dbReference>
<dbReference type="InterPro" id="IPR020846">
    <property type="entry name" value="MFS_dom"/>
</dbReference>
<feature type="transmembrane region" description="Helical" evidence="7">
    <location>
        <begin position="438"/>
        <end position="460"/>
    </location>
</feature>
<evidence type="ECO:0000256" key="1">
    <source>
        <dbReference type="ARBA" id="ARBA00004651"/>
    </source>
</evidence>
<evidence type="ECO:0000313" key="10">
    <source>
        <dbReference type="Proteomes" id="UP000215332"/>
    </source>
</evidence>
<feature type="transmembrane region" description="Helical" evidence="7">
    <location>
        <begin position="180"/>
        <end position="201"/>
    </location>
</feature>
<feature type="transmembrane region" description="Helical" evidence="7">
    <location>
        <begin position="155"/>
        <end position="174"/>
    </location>
</feature>
<dbReference type="EMBL" id="LT906441">
    <property type="protein sequence ID" value="SNV37130.1"/>
    <property type="molecule type" value="Genomic_DNA"/>
</dbReference>
<dbReference type="GO" id="GO:0005886">
    <property type="term" value="C:plasma membrane"/>
    <property type="evidence" value="ECO:0007669"/>
    <property type="project" value="UniProtKB-SubCell"/>
</dbReference>
<evidence type="ECO:0000256" key="7">
    <source>
        <dbReference type="SAM" id="Phobius"/>
    </source>
</evidence>
<feature type="region of interest" description="Disordered" evidence="6">
    <location>
        <begin position="1"/>
        <end position="25"/>
    </location>
</feature>
<dbReference type="Gene3D" id="1.20.1250.20">
    <property type="entry name" value="MFS general substrate transporter like domains"/>
    <property type="match status" value="2"/>
</dbReference>
<feature type="domain" description="Major facilitator superfamily (MFS) profile" evidence="8">
    <location>
        <begin position="25"/>
        <end position="465"/>
    </location>
</feature>
<keyword evidence="5 7" id="KW-0472">Membrane</keyword>
<evidence type="ECO:0000256" key="4">
    <source>
        <dbReference type="ARBA" id="ARBA00022989"/>
    </source>
</evidence>
<feature type="transmembrane region" description="Helical" evidence="7">
    <location>
        <begin position="238"/>
        <end position="255"/>
    </location>
</feature>
<feature type="transmembrane region" description="Helical" evidence="7">
    <location>
        <begin position="213"/>
        <end position="232"/>
    </location>
</feature>
<feature type="transmembrane region" description="Helical" evidence="7">
    <location>
        <begin position="95"/>
        <end position="114"/>
    </location>
</feature>
<name>A0A239WSL9_9ACTN</name>
<dbReference type="Proteomes" id="UP000215332">
    <property type="component" value="Chromosome 1"/>
</dbReference>
<feature type="transmembrane region" description="Helical" evidence="7">
    <location>
        <begin position="365"/>
        <end position="385"/>
    </location>
</feature>
<keyword evidence="2" id="KW-0813">Transport</keyword>
<feature type="transmembrane region" description="Helical" evidence="7">
    <location>
        <begin position="29"/>
        <end position="48"/>
    </location>
</feature>
<sequence>MYIVPMQSRRDETSNSSPTTGHRDVNPKAAVPIMLTAFVLCLMIDNGFKFMTSPIAHDLHLSENTASLQASLAGIVIGIGAMVYAALADSVSIRTLLIIGMALVGVGSLIGFLFHGVWPMVLTGRLIQTSGLACAETLYVIYVTKHLPEKDQKTYLGFSTSAFQLAMLLGVLTSGVVATYISWTAMFLVALILVLTIPVIVKTVPAEETTQAHVDVLGLFLIAVFSSSLIIFVGNFAWLPAVVALVGIALFIWHIHAHGETIVQPEFFHNGRYVTTLLVVLVVYSTQLGLSAVVIPGAVQYVHHQTLATASFLIVPGYAVGAIVGALSGQIGRRLTSRRAILTALGLILVALVLTACLISQNTWVLVIAMMLFSAGFAMMYAPLVNTAIADIPAQKTGIAIGFYNLTINLAIPLGIAYSSKLADSRIHLLGDTGVAATYSSILWILAIIAAAGIAIFLIADHRLGRSSV</sequence>
<evidence type="ECO:0000259" key="8">
    <source>
        <dbReference type="PROSITE" id="PS50850"/>
    </source>
</evidence>
<dbReference type="eggNOG" id="COG2814">
    <property type="taxonomic scope" value="Bacteria"/>
</dbReference>